<reference evidence="10" key="1">
    <citation type="submission" date="2017-09" db="EMBL/GenBank/DDBJ databases">
        <authorList>
            <person name="Shetty A S."/>
        </authorList>
    </citation>
    <scope>NUCLEOTIDE SEQUENCE [LARGE SCALE GENOMIC DNA]</scope>
</reference>
<sequence>METEQKIKKGIAFAILAAVLYAINAPFSKILLEFMPPTLMAGFLYVGAGIGMIFIALMRKIKKYEAKELKLTKSELPYTIAMIVLDIAAPICLLFGLNSTTAANASLLNNFEIVATAIIALMVFKEKISTRLWFGIFFVTLSCGILSFEDVSSLRFSYGSLFVLLSTICWGFENNCTRKISSKDPLQIVLLKGIFSGIGSLIIGLFIGERIEALWSIVAVLCVGFVAYGLSIYFYVYAQRLLGAARTSAYYAVAPFIAAILSLIIFREIPDVTYFVALVLMIVGAWLSSQDKPLIRKVKNE</sequence>
<dbReference type="InterPro" id="IPR000620">
    <property type="entry name" value="EamA_dom"/>
</dbReference>
<dbReference type="InterPro" id="IPR037185">
    <property type="entry name" value="EmrE-like"/>
</dbReference>
<feature type="transmembrane region" description="Helical" evidence="7">
    <location>
        <begin position="248"/>
        <end position="266"/>
    </location>
</feature>
<dbReference type="PANTHER" id="PTHR42920:SF11">
    <property type="entry name" value="INNER MEMBRANE PROTEIN YTFF"/>
    <property type="match status" value="1"/>
</dbReference>
<protein>
    <submittedName>
        <fullName evidence="9">EamA domain</fullName>
    </submittedName>
</protein>
<comment type="similarity">
    <text evidence="2">Belongs to the EamA transporter family.</text>
</comment>
<dbReference type="Proteomes" id="UP000217549">
    <property type="component" value="Chromosome I"/>
</dbReference>
<dbReference type="RefSeq" id="WP_096241471.1">
    <property type="nucleotide sequence ID" value="NZ_LT907978.1"/>
</dbReference>
<comment type="subcellular location">
    <subcellularLocation>
        <location evidence="1">Cell membrane</location>
        <topology evidence="1">Multi-pass membrane protein</topology>
    </subcellularLocation>
</comment>
<evidence type="ECO:0000256" key="4">
    <source>
        <dbReference type="ARBA" id="ARBA00022692"/>
    </source>
</evidence>
<feature type="transmembrane region" description="Helical" evidence="7">
    <location>
        <begin position="131"/>
        <end position="148"/>
    </location>
</feature>
<evidence type="ECO:0000256" key="7">
    <source>
        <dbReference type="SAM" id="Phobius"/>
    </source>
</evidence>
<evidence type="ECO:0000313" key="9">
    <source>
        <dbReference type="EMBL" id="SOB73817.1"/>
    </source>
</evidence>
<evidence type="ECO:0000256" key="5">
    <source>
        <dbReference type="ARBA" id="ARBA00022989"/>
    </source>
</evidence>
<evidence type="ECO:0000256" key="2">
    <source>
        <dbReference type="ARBA" id="ARBA00007362"/>
    </source>
</evidence>
<feature type="transmembrane region" description="Helical" evidence="7">
    <location>
        <begin position="185"/>
        <end position="207"/>
    </location>
</feature>
<evidence type="ECO:0000256" key="6">
    <source>
        <dbReference type="ARBA" id="ARBA00023136"/>
    </source>
</evidence>
<feature type="transmembrane region" description="Helical" evidence="7">
    <location>
        <begin position="154"/>
        <end position="173"/>
    </location>
</feature>
<dbReference type="KEGG" id="ehl:EHLA_3269"/>
<accession>A0A285PX72</accession>
<evidence type="ECO:0000256" key="1">
    <source>
        <dbReference type="ARBA" id="ARBA00004651"/>
    </source>
</evidence>
<keyword evidence="5 7" id="KW-1133">Transmembrane helix</keyword>
<dbReference type="SUPFAM" id="SSF103481">
    <property type="entry name" value="Multidrug resistance efflux transporter EmrE"/>
    <property type="match status" value="2"/>
</dbReference>
<evidence type="ECO:0000256" key="3">
    <source>
        <dbReference type="ARBA" id="ARBA00022475"/>
    </source>
</evidence>
<feature type="transmembrane region" description="Helical" evidence="7">
    <location>
        <begin position="103"/>
        <end position="124"/>
    </location>
</feature>
<feature type="domain" description="EamA" evidence="8">
    <location>
        <begin position="158"/>
        <end position="289"/>
    </location>
</feature>
<keyword evidence="4 7" id="KW-0812">Transmembrane</keyword>
<dbReference type="GO" id="GO:0005886">
    <property type="term" value="C:plasma membrane"/>
    <property type="evidence" value="ECO:0007669"/>
    <property type="project" value="UniProtKB-SubCell"/>
</dbReference>
<feature type="transmembrane region" description="Helical" evidence="7">
    <location>
        <begin position="38"/>
        <end position="57"/>
    </location>
</feature>
<feature type="transmembrane region" description="Helical" evidence="7">
    <location>
        <begin position="78"/>
        <end position="97"/>
    </location>
</feature>
<feature type="transmembrane region" description="Helical" evidence="7">
    <location>
        <begin position="213"/>
        <end position="236"/>
    </location>
</feature>
<name>A0A285PX72_9FIRM</name>
<feature type="transmembrane region" description="Helical" evidence="7">
    <location>
        <begin position="12"/>
        <end position="32"/>
    </location>
</feature>
<feature type="transmembrane region" description="Helical" evidence="7">
    <location>
        <begin position="272"/>
        <end position="289"/>
    </location>
</feature>
<keyword evidence="10" id="KW-1185">Reference proteome</keyword>
<dbReference type="EMBL" id="LT907978">
    <property type="protein sequence ID" value="SOB73817.1"/>
    <property type="molecule type" value="Genomic_DNA"/>
</dbReference>
<dbReference type="STRING" id="39488.ERS852450_01171"/>
<organism evidence="9 10">
    <name type="scientific">Anaerobutyricum hallii</name>
    <dbReference type="NCBI Taxonomy" id="39488"/>
    <lineage>
        <taxon>Bacteria</taxon>
        <taxon>Bacillati</taxon>
        <taxon>Bacillota</taxon>
        <taxon>Clostridia</taxon>
        <taxon>Lachnospirales</taxon>
        <taxon>Lachnospiraceae</taxon>
        <taxon>Anaerobutyricum</taxon>
    </lineage>
</organism>
<keyword evidence="3" id="KW-1003">Cell membrane</keyword>
<dbReference type="PANTHER" id="PTHR42920">
    <property type="entry name" value="OS03G0707200 PROTEIN-RELATED"/>
    <property type="match status" value="1"/>
</dbReference>
<keyword evidence="6 7" id="KW-0472">Membrane</keyword>
<evidence type="ECO:0000313" key="10">
    <source>
        <dbReference type="Proteomes" id="UP000217549"/>
    </source>
</evidence>
<gene>
    <name evidence="9" type="ORF">EHLA_3269</name>
</gene>
<proteinExistence type="inferred from homology"/>
<feature type="domain" description="EamA" evidence="8">
    <location>
        <begin position="9"/>
        <end position="147"/>
    </location>
</feature>
<dbReference type="InterPro" id="IPR051258">
    <property type="entry name" value="Diverse_Substrate_Transporter"/>
</dbReference>
<evidence type="ECO:0000259" key="8">
    <source>
        <dbReference type="Pfam" id="PF00892"/>
    </source>
</evidence>
<dbReference type="Gene3D" id="1.10.3730.20">
    <property type="match status" value="1"/>
</dbReference>
<dbReference type="AlphaFoldDB" id="A0A285PX72"/>
<dbReference type="Pfam" id="PF00892">
    <property type="entry name" value="EamA"/>
    <property type="match status" value="2"/>
</dbReference>